<evidence type="ECO:0000256" key="2">
    <source>
        <dbReference type="SAM" id="MobiDB-lite"/>
    </source>
</evidence>
<feature type="domain" description="Peptidase A2" evidence="3">
    <location>
        <begin position="121"/>
        <end position="134"/>
    </location>
</feature>
<dbReference type="InterPro" id="IPR021109">
    <property type="entry name" value="Peptidase_aspartic_dom_sf"/>
</dbReference>
<dbReference type="Proteomes" id="UP000727407">
    <property type="component" value="Unassembled WGS sequence"/>
</dbReference>
<protein>
    <submittedName>
        <fullName evidence="4">NYNRIN-like protein</fullName>
    </submittedName>
</protein>
<proteinExistence type="predicted"/>
<feature type="non-terminal residue" evidence="4">
    <location>
        <position position="232"/>
    </location>
</feature>
<gene>
    <name evidence="4" type="ORF">DAT39_008828</name>
</gene>
<comment type="caution">
    <text evidence="4">The sequence shown here is derived from an EMBL/GenBank/DDBJ whole genome shotgun (WGS) entry which is preliminary data.</text>
</comment>
<reference evidence="4" key="1">
    <citation type="submission" date="2020-07" db="EMBL/GenBank/DDBJ databases">
        <title>Clarias magur genome sequencing, assembly and annotation.</title>
        <authorList>
            <person name="Kushwaha B."/>
            <person name="Kumar R."/>
            <person name="Das P."/>
            <person name="Joshi C.G."/>
            <person name="Kumar D."/>
            <person name="Nagpure N.S."/>
            <person name="Pandey M."/>
            <person name="Agarwal S."/>
            <person name="Srivastava S."/>
            <person name="Singh M."/>
            <person name="Sahoo L."/>
            <person name="Jayasankar P."/>
            <person name="Meher P.K."/>
            <person name="Koringa P.G."/>
            <person name="Iquebal M.A."/>
            <person name="Das S.P."/>
            <person name="Bit A."/>
            <person name="Patnaik S."/>
            <person name="Patel N."/>
            <person name="Shah T.M."/>
            <person name="Hinsu A."/>
            <person name="Jena J.K."/>
        </authorList>
    </citation>
    <scope>NUCLEOTIDE SEQUENCE</scope>
    <source>
        <strain evidence="4">CIFAMagur01</strain>
        <tissue evidence="4">Testis</tissue>
    </source>
</reference>
<dbReference type="InterPro" id="IPR001969">
    <property type="entry name" value="Aspartic_peptidase_AS"/>
</dbReference>
<dbReference type="PROSITE" id="PS00141">
    <property type="entry name" value="ASP_PROTEASE"/>
    <property type="match status" value="1"/>
</dbReference>
<dbReference type="SUPFAM" id="SSF50630">
    <property type="entry name" value="Acid proteases"/>
    <property type="match status" value="1"/>
</dbReference>
<dbReference type="OrthoDB" id="8964453at2759"/>
<organism evidence="4 5">
    <name type="scientific">Clarias magur</name>
    <name type="common">Asian catfish</name>
    <name type="synonym">Macropteronotus magur</name>
    <dbReference type="NCBI Taxonomy" id="1594786"/>
    <lineage>
        <taxon>Eukaryota</taxon>
        <taxon>Metazoa</taxon>
        <taxon>Chordata</taxon>
        <taxon>Craniata</taxon>
        <taxon>Vertebrata</taxon>
        <taxon>Euteleostomi</taxon>
        <taxon>Actinopterygii</taxon>
        <taxon>Neopterygii</taxon>
        <taxon>Teleostei</taxon>
        <taxon>Ostariophysi</taxon>
        <taxon>Siluriformes</taxon>
        <taxon>Clariidae</taxon>
        <taxon>Clarias</taxon>
    </lineage>
</organism>
<dbReference type="PROSITE" id="PS50175">
    <property type="entry name" value="ASP_PROT_RETROV"/>
    <property type="match status" value="1"/>
</dbReference>
<sequence length="232" mass="25526">QIIEDSVAAPLSQCTVTTITPSTKGAPPELPEQPTTEKESVATSNGPEQNCTDPTAVNKNHHVPESAVLLVCHISEEPKPSRDTLPVLAQTTVPQLLGDLVERGIARKFYLSIILEHHIHVEALLDTGADITLMFTELLSEITKWKSGTRGAFRLQRCELNLQAYSHTGLQLKHMAPIHMTVGPMDLVHSVYISHLNTYPVLTGHEDPFLCSLQVDDPHSGPRRITTEINVQ</sequence>
<evidence type="ECO:0000313" key="4">
    <source>
        <dbReference type="EMBL" id="KAF5901444.1"/>
    </source>
</evidence>
<dbReference type="GO" id="GO:0006508">
    <property type="term" value="P:proteolysis"/>
    <property type="evidence" value="ECO:0007669"/>
    <property type="project" value="InterPro"/>
</dbReference>
<accession>A0A8J4TZB7</accession>
<dbReference type="GO" id="GO:0004190">
    <property type="term" value="F:aspartic-type endopeptidase activity"/>
    <property type="evidence" value="ECO:0007669"/>
    <property type="project" value="InterPro"/>
</dbReference>
<evidence type="ECO:0000313" key="5">
    <source>
        <dbReference type="Proteomes" id="UP000727407"/>
    </source>
</evidence>
<keyword evidence="1" id="KW-0378">Hydrolase</keyword>
<evidence type="ECO:0000259" key="3">
    <source>
        <dbReference type="PROSITE" id="PS50175"/>
    </source>
</evidence>
<dbReference type="AlphaFoldDB" id="A0A8J4TZB7"/>
<feature type="region of interest" description="Disordered" evidence="2">
    <location>
        <begin position="18"/>
        <end position="59"/>
    </location>
</feature>
<name>A0A8J4TZB7_CLAMG</name>
<dbReference type="EMBL" id="QNUK01000112">
    <property type="protein sequence ID" value="KAF5901444.1"/>
    <property type="molecule type" value="Genomic_DNA"/>
</dbReference>
<keyword evidence="5" id="KW-1185">Reference proteome</keyword>
<evidence type="ECO:0000256" key="1">
    <source>
        <dbReference type="ARBA" id="ARBA00022801"/>
    </source>
</evidence>
<dbReference type="InterPro" id="IPR001995">
    <property type="entry name" value="Peptidase_A2_cat"/>
</dbReference>
<feature type="non-terminal residue" evidence="4">
    <location>
        <position position="1"/>
    </location>
</feature>
<feature type="compositionally biased region" description="Polar residues" evidence="2">
    <location>
        <begin position="41"/>
        <end position="58"/>
    </location>
</feature>